<gene>
    <name evidence="5" type="ORF">OUY18_03870</name>
</gene>
<organism evidence="5 6">
    <name type="scientific">Caproiciproducens galactitolivorans</name>
    <dbReference type="NCBI Taxonomy" id="642589"/>
    <lineage>
        <taxon>Bacteria</taxon>
        <taxon>Bacillati</taxon>
        <taxon>Bacillota</taxon>
        <taxon>Clostridia</taxon>
        <taxon>Eubacteriales</taxon>
        <taxon>Acutalibacteraceae</taxon>
        <taxon>Caproiciproducens</taxon>
    </lineage>
</organism>
<evidence type="ECO:0000256" key="2">
    <source>
        <dbReference type="ARBA" id="ARBA00023125"/>
    </source>
</evidence>
<dbReference type="InterPro" id="IPR018334">
    <property type="entry name" value="ArsR_HTH"/>
</dbReference>
<dbReference type="InterPro" id="IPR011991">
    <property type="entry name" value="ArsR-like_HTH"/>
</dbReference>
<keyword evidence="2" id="KW-0238">DNA-binding</keyword>
<dbReference type="InterPro" id="IPR051081">
    <property type="entry name" value="HTH_MetalResp_TranReg"/>
</dbReference>
<dbReference type="PANTHER" id="PTHR33154:SF18">
    <property type="entry name" value="ARSENICAL RESISTANCE OPERON REPRESSOR"/>
    <property type="match status" value="1"/>
</dbReference>
<keyword evidence="6" id="KW-1185">Reference proteome</keyword>
<feature type="domain" description="HTH arsR-type" evidence="4">
    <location>
        <begin position="1"/>
        <end position="94"/>
    </location>
</feature>
<accession>A0ABT4BTJ0</accession>
<comment type="caution">
    <text evidence="5">The sequence shown here is derived from an EMBL/GenBank/DDBJ whole genome shotgun (WGS) entry which is preliminary data.</text>
</comment>
<dbReference type="NCBIfam" id="NF033788">
    <property type="entry name" value="HTH_metalloreg"/>
    <property type="match status" value="1"/>
</dbReference>
<sequence length="112" mass="12898">MENNYADYALLFKALSDETRLKIIDMLSCGELCACDILKSFHITQPTLSYHMKILTECGIVNGTRDGAWMHYTLNPETVNNILAYWKFITSSKEDCICHTYDCDKNCKEENI</sequence>
<dbReference type="Proteomes" id="UP001082703">
    <property type="component" value="Unassembled WGS sequence"/>
</dbReference>
<dbReference type="InterPro" id="IPR001845">
    <property type="entry name" value="HTH_ArsR_DNA-bd_dom"/>
</dbReference>
<dbReference type="PROSITE" id="PS50987">
    <property type="entry name" value="HTH_ARSR_2"/>
    <property type="match status" value="1"/>
</dbReference>
<dbReference type="CDD" id="cd00090">
    <property type="entry name" value="HTH_ARSR"/>
    <property type="match status" value="1"/>
</dbReference>
<evidence type="ECO:0000313" key="6">
    <source>
        <dbReference type="Proteomes" id="UP001082703"/>
    </source>
</evidence>
<name>A0ABT4BTJ0_9FIRM</name>
<evidence type="ECO:0000256" key="1">
    <source>
        <dbReference type="ARBA" id="ARBA00023015"/>
    </source>
</evidence>
<dbReference type="SUPFAM" id="SSF46785">
    <property type="entry name" value="Winged helix' DNA-binding domain"/>
    <property type="match status" value="1"/>
</dbReference>
<dbReference type="InterPro" id="IPR036388">
    <property type="entry name" value="WH-like_DNA-bd_sf"/>
</dbReference>
<dbReference type="Pfam" id="PF01022">
    <property type="entry name" value="HTH_5"/>
    <property type="match status" value="1"/>
</dbReference>
<dbReference type="PROSITE" id="PS00846">
    <property type="entry name" value="HTH_ARSR_1"/>
    <property type="match status" value="1"/>
</dbReference>
<keyword evidence="1" id="KW-0805">Transcription regulation</keyword>
<proteinExistence type="predicted"/>
<keyword evidence="3" id="KW-0804">Transcription</keyword>
<dbReference type="InterPro" id="IPR036390">
    <property type="entry name" value="WH_DNA-bd_sf"/>
</dbReference>
<evidence type="ECO:0000313" key="5">
    <source>
        <dbReference type="EMBL" id="MCY1713393.1"/>
    </source>
</evidence>
<protein>
    <submittedName>
        <fullName evidence="5">Metalloregulator ArsR/SmtB family transcription factor</fullName>
    </submittedName>
</protein>
<dbReference type="PANTHER" id="PTHR33154">
    <property type="entry name" value="TRANSCRIPTIONAL REGULATOR, ARSR FAMILY"/>
    <property type="match status" value="1"/>
</dbReference>
<dbReference type="RefSeq" id="WP_268057400.1">
    <property type="nucleotide sequence ID" value="NZ_JAPOHA010000003.1"/>
</dbReference>
<evidence type="ECO:0000256" key="3">
    <source>
        <dbReference type="ARBA" id="ARBA00023163"/>
    </source>
</evidence>
<reference evidence="5 6" key="1">
    <citation type="submission" date="2022-11" db="EMBL/GenBank/DDBJ databases">
        <authorList>
            <person name="Caiyu Z."/>
        </authorList>
    </citation>
    <scope>NUCLEOTIDE SEQUENCE [LARGE SCALE GENOMIC DNA]</scope>
    <source>
        <strain evidence="5 6">YR-4</strain>
    </source>
</reference>
<dbReference type="PRINTS" id="PR00778">
    <property type="entry name" value="HTHARSR"/>
</dbReference>
<dbReference type="SMART" id="SM00418">
    <property type="entry name" value="HTH_ARSR"/>
    <property type="match status" value="1"/>
</dbReference>
<evidence type="ECO:0000259" key="4">
    <source>
        <dbReference type="PROSITE" id="PS50987"/>
    </source>
</evidence>
<dbReference type="Gene3D" id="1.10.10.10">
    <property type="entry name" value="Winged helix-like DNA-binding domain superfamily/Winged helix DNA-binding domain"/>
    <property type="match status" value="1"/>
</dbReference>
<dbReference type="EMBL" id="JAPOHA010000003">
    <property type="protein sequence ID" value="MCY1713393.1"/>
    <property type="molecule type" value="Genomic_DNA"/>
</dbReference>